<evidence type="ECO:0000313" key="2">
    <source>
        <dbReference type="Proteomes" id="UP000054477"/>
    </source>
</evidence>
<dbReference type="Proteomes" id="UP000054477">
    <property type="component" value="Unassembled WGS sequence"/>
</dbReference>
<reference evidence="1 2" key="1">
    <citation type="submission" date="2014-04" db="EMBL/GenBank/DDBJ databases">
        <authorList>
            <consortium name="DOE Joint Genome Institute"/>
            <person name="Kuo A."/>
            <person name="Kohler A."/>
            <person name="Nagy L.G."/>
            <person name="Floudas D."/>
            <person name="Copeland A."/>
            <person name="Barry K.W."/>
            <person name="Cichocki N."/>
            <person name="Veneault-Fourrey C."/>
            <person name="LaButti K."/>
            <person name="Lindquist E.A."/>
            <person name="Lipzen A."/>
            <person name="Lundell T."/>
            <person name="Morin E."/>
            <person name="Murat C."/>
            <person name="Sun H."/>
            <person name="Tunlid A."/>
            <person name="Henrissat B."/>
            <person name="Grigoriev I.V."/>
            <person name="Hibbett D.S."/>
            <person name="Martin F."/>
            <person name="Nordberg H.P."/>
            <person name="Cantor M.N."/>
            <person name="Hua S.X."/>
        </authorList>
    </citation>
    <scope>NUCLEOTIDE SEQUENCE [LARGE SCALE GENOMIC DNA]</scope>
    <source>
        <strain evidence="1 2">LaAM-08-1</strain>
    </source>
</reference>
<dbReference type="HOGENOM" id="CLU_2758147_0_0_1"/>
<name>A0A0C9WK31_9AGAR</name>
<protein>
    <submittedName>
        <fullName evidence="1">Uncharacterized protein</fullName>
    </submittedName>
</protein>
<accession>A0A0C9WK31</accession>
<dbReference type="EMBL" id="KN838745">
    <property type="protein sequence ID" value="KIJ95734.1"/>
    <property type="molecule type" value="Genomic_DNA"/>
</dbReference>
<reference evidence="2" key="2">
    <citation type="submission" date="2015-01" db="EMBL/GenBank/DDBJ databases">
        <title>Evolutionary Origins and Diversification of the Mycorrhizal Mutualists.</title>
        <authorList>
            <consortium name="DOE Joint Genome Institute"/>
            <consortium name="Mycorrhizal Genomics Consortium"/>
            <person name="Kohler A."/>
            <person name="Kuo A."/>
            <person name="Nagy L.G."/>
            <person name="Floudas D."/>
            <person name="Copeland A."/>
            <person name="Barry K.W."/>
            <person name="Cichocki N."/>
            <person name="Veneault-Fourrey C."/>
            <person name="LaButti K."/>
            <person name="Lindquist E.A."/>
            <person name="Lipzen A."/>
            <person name="Lundell T."/>
            <person name="Morin E."/>
            <person name="Murat C."/>
            <person name="Riley R."/>
            <person name="Ohm R."/>
            <person name="Sun H."/>
            <person name="Tunlid A."/>
            <person name="Henrissat B."/>
            <person name="Grigoriev I.V."/>
            <person name="Hibbett D.S."/>
            <person name="Martin F."/>
        </authorList>
    </citation>
    <scope>NUCLEOTIDE SEQUENCE [LARGE SCALE GENOMIC DNA]</scope>
    <source>
        <strain evidence="2">LaAM-08-1</strain>
    </source>
</reference>
<keyword evidence="2" id="KW-1185">Reference proteome</keyword>
<evidence type="ECO:0000313" key="1">
    <source>
        <dbReference type="EMBL" id="KIJ95734.1"/>
    </source>
</evidence>
<organism evidence="1 2">
    <name type="scientific">Laccaria amethystina LaAM-08-1</name>
    <dbReference type="NCBI Taxonomy" id="1095629"/>
    <lineage>
        <taxon>Eukaryota</taxon>
        <taxon>Fungi</taxon>
        <taxon>Dikarya</taxon>
        <taxon>Basidiomycota</taxon>
        <taxon>Agaricomycotina</taxon>
        <taxon>Agaricomycetes</taxon>
        <taxon>Agaricomycetidae</taxon>
        <taxon>Agaricales</taxon>
        <taxon>Agaricineae</taxon>
        <taxon>Hydnangiaceae</taxon>
        <taxon>Laccaria</taxon>
    </lineage>
</organism>
<proteinExistence type="predicted"/>
<sequence>MWADLTGSAGSRPLWEGARDHMTSCVASFLFSSSPAASAPTLSPSKISLFQLSPGANMLFLSKMDPMAHP</sequence>
<dbReference type="AlphaFoldDB" id="A0A0C9WK31"/>
<gene>
    <name evidence="1" type="ORF">K443DRAFT_11182</name>
</gene>